<comment type="subcellular location">
    <subcellularLocation>
        <location evidence="1">Cell membrane</location>
        <topology evidence="1">Multi-pass membrane protein</topology>
    </subcellularLocation>
</comment>
<dbReference type="PROSITE" id="PS50262">
    <property type="entry name" value="G_PROTEIN_RECEP_F1_2"/>
    <property type="match status" value="1"/>
</dbReference>
<evidence type="ECO:0000313" key="11">
    <source>
        <dbReference type="Proteomes" id="UP000515152"/>
    </source>
</evidence>
<dbReference type="GeneID" id="105898055"/>
<dbReference type="PANTHER" id="PTHR24231:SF15">
    <property type="entry name" value="2-OXOGLUTARATE RECEPTOR 1"/>
    <property type="match status" value="1"/>
</dbReference>
<dbReference type="GO" id="GO:0004930">
    <property type="term" value="F:G protein-coupled receptor activity"/>
    <property type="evidence" value="ECO:0007669"/>
    <property type="project" value="UniProtKB-KW"/>
</dbReference>
<evidence type="ECO:0000256" key="7">
    <source>
        <dbReference type="ARBA" id="ARBA00023170"/>
    </source>
</evidence>
<dbReference type="PRINTS" id="PR01157">
    <property type="entry name" value="P2YPURNOCPTR"/>
</dbReference>
<reference evidence="12" key="1">
    <citation type="submission" date="2025-08" db="UniProtKB">
        <authorList>
            <consortium name="RefSeq"/>
        </authorList>
    </citation>
    <scope>IDENTIFICATION</scope>
</reference>
<keyword evidence="11" id="KW-1185">Reference proteome</keyword>
<feature type="transmembrane region" description="Helical" evidence="9">
    <location>
        <begin position="102"/>
        <end position="123"/>
    </location>
</feature>
<feature type="transmembrane region" description="Helical" evidence="9">
    <location>
        <begin position="60"/>
        <end position="82"/>
    </location>
</feature>
<dbReference type="InterPro" id="IPR000276">
    <property type="entry name" value="GPCR_Rhodpsn"/>
</dbReference>
<keyword evidence="8" id="KW-0807">Transducer</keyword>
<dbReference type="SUPFAM" id="SSF81321">
    <property type="entry name" value="Family A G protein-coupled receptor-like"/>
    <property type="match status" value="1"/>
</dbReference>
<feature type="domain" description="G-protein coupled receptors family 1 profile" evidence="10">
    <location>
        <begin position="38"/>
        <end position="297"/>
    </location>
</feature>
<dbReference type="InterPro" id="IPR017452">
    <property type="entry name" value="GPCR_Rhodpsn_7TM"/>
</dbReference>
<dbReference type="Proteomes" id="UP000515152">
    <property type="component" value="Chromosome 2"/>
</dbReference>
<evidence type="ECO:0000256" key="6">
    <source>
        <dbReference type="ARBA" id="ARBA00023136"/>
    </source>
</evidence>
<dbReference type="AlphaFoldDB" id="A0A6P3VT20"/>
<feature type="transmembrane region" description="Helical" evidence="9">
    <location>
        <begin position="231"/>
        <end position="249"/>
    </location>
</feature>
<dbReference type="Pfam" id="PF00001">
    <property type="entry name" value="7tm_1"/>
    <property type="match status" value="1"/>
</dbReference>
<keyword evidence="5" id="KW-0297">G-protein coupled receptor</keyword>
<protein>
    <submittedName>
        <fullName evidence="12">2-oxoglutarate receptor 1-like</fullName>
    </submittedName>
</protein>
<evidence type="ECO:0000256" key="1">
    <source>
        <dbReference type="ARBA" id="ARBA00004651"/>
    </source>
</evidence>
<evidence type="ECO:0000256" key="2">
    <source>
        <dbReference type="ARBA" id="ARBA00022475"/>
    </source>
</evidence>
<dbReference type="GO" id="GO:0005886">
    <property type="term" value="C:plasma membrane"/>
    <property type="evidence" value="ECO:0007669"/>
    <property type="project" value="UniProtKB-SubCell"/>
</dbReference>
<evidence type="ECO:0000259" key="10">
    <source>
        <dbReference type="PROSITE" id="PS50262"/>
    </source>
</evidence>
<dbReference type="RefSeq" id="XP_012680509.2">
    <property type="nucleotide sequence ID" value="XM_012825055.3"/>
</dbReference>
<dbReference type="Gene3D" id="1.20.1070.10">
    <property type="entry name" value="Rhodopsin 7-helix transmembrane proteins"/>
    <property type="match status" value="1"/>
</dbReference>
<name>A0A6P3VT20_CLUHA</name>
<dbReference type="PRINTS" id="PR00237">
    <property type="entry name" value="GPCRRHODOPSN"/>
</dbReference>
<evidence type="ECO:0000256" key="3">
    <source>
        <dbReference type="ARBA" id="ARBA00022692"/>
    </source>
</evidence>
<evidence type="ECO:0000256" key="8">
    <source>
        <dbReference type="ARBA" id="ARBA00023224"/>
    </source>
</evidence>
<keyword evidence="4 9" id="KW-1133">Transmembrane helix</keyword>
<feature type="transmembrane region" description="Helical" evidence="9">
    <location>
        <begin position="186"/>
        <end position="210"/>
    </location>
</feature>
<organism evidence="11 12">
    <name type="scientific">Clupea harengus</name>
    <name type="common">Atlantic herring</name>
    <dbReference type="NCBI Taxonomy" id="7950"/>
    <lineage>
        <taxon>Eukaryota</taxon>
        <taxon>Metazoa</taxon>
        <taxon>Chordata</taxon>
        <taxon>Craniata</taxon>
        <taxon>Vertebrata</taxon>
        <taxon>Euteleostomi</taxon>
        <taxon>Actinopterygii</taxon>
        <taxon>Neopterygii</taxon>
        <taxon>Teleostei</taxon>
        <taxon>Clupei</taxon>
        <taxon>Clupeiformes</taxon>
        <taxon>Clupeoidei</taxon>
        <taxon>Clupeidae</taxon>
        <taxon>Clupea</taxon>
    </lineage>
</organism>
<evidence type="ECO:0000313" key="12">
    <source>
        <dbReference type="RefSeq" id="XP_012680509.2"/>
    </source>
</evidence>
<keyword evidence="6 9" id="KW-0472">Membrane</keyword>
<evidence type="ECO:0000256" key="9">
    <source>
        <dbReference type="SAM" id="Phobius"/>
    </source>
</evidence>
<sequence length="345" mass="39188">MTAINESRQVCPAYPVDYIKQYYLPTMYGIIFIVGLIGNITAIVIYVVKIRPLTSSCIIMLNLAMADLLYILSLPFLVHFYITEDWVLGEFMCRLVRFCFHFNLYGSILLLTCLSAFRYVAVVHPLRAAQVKTQSWGIVSCLVMWLLCLIGIVPMFSLIGTELQNYTDSKTVCIDFASNKICQVWLYNWILSAFGFLVPLFVVCLSYTCVARALSKGPLPHRRAQVHARRLTVLILLVFVVCFTPYHFLRFARIHTRSTNSSTPPSCPLALEAGVHAAYTISRPLAGLNTFFNLALYTMAGERFQQAFWSLFHWKTSLPRNISLSLEAATIFRPRGQSFNDLLQS</sequence>
<evidence type="ECO:0000256" key="5">
    <source>
        <dbReference type="ARBA" id="ARBA00023040"/>
    </source>
</evidence>
<keyword evidence="2" id="KW-1003">Cell membrane</keyword>
<accession>A0A6P3VT20</accession>
<feature type="transmembrane region" description="Helical" evidence="9">
    <location>
        <begin position="135"/>
        <end position="159"/>
    </location>
</feature>
<dbReference type="KEGG" id="char:105898055"/>
<dbReference type="OrthoDB" id="5967390at2759"/>
<feature type="transmembrane region" description="Helical" evidence="9">
    <location>
        <begin position="27"/>
        <end position="48"/>
    </location>
</feature>
<proteinExistence type="predicted"/>
<keyword evidence="7" id="KW-0675">Receptor</keyword>
<evidence type="ECO:0000256" key="4">
    <source>
        <dbReference type="ARBA" id="ARBA00022989"/>
    </source>
</evidence>
<dbReference type="PANTHER" id="PTHR24231">
    <property type="entry name" value="PURINOCEPTOR-RELATED G-PROTEIN COUPLED RECEPTOR"/>
    <property type="match status" value="1"/>
</dbReference>
<keyword evidence="3 9" id="KW-0812">Transmembrane</keyword>
<gene>
    <name evidence="12" type="primary">LOC105898055</name>
</gene>